<comment type="caution">
    <text evidence="1">The sequence shown here is derived from an EMBL/GenBank/DDBJ whole genome shotgun (WGS) entry which is preliminary data.</text>
</comment>
<protein>
    <submittedName>
        <fullName evidence="1">Uncharacterized protein</fullName>
    </submittedName>
</protein>
<dbReference type="STRING" id="1619100.UT34_C0001G0129"/>
<accession>A0A0G0MPZ2</accession>
<organism evidence="1 2">
    <name type="scientific">candidate division WS6 bacterium GW2011_GWF2_39_15</name>
    <dbReference type="NCBI Taxonomy" id="1619100"/>
    <lineage>
        <taxon>Bacteria</taxon>
        <taxon>Candidatus Dojkabacteria</taxon>
    </lineage>
</organism>
<sequence>MKKVIILLVIVAVIVVAVAGVKNFLKPKTVSVNYSQKDYDGLTQKLGYTAKIVDIEGEIQPANSIANSGVKEVDSDITNVEATAAMNHWADSWKYAPLTNSSVKINSDDSFEYSGTFSVTRALGYASATGVPQSLVDTVSKYIKPFGGSFPVYLKGKVEILNNSVNADLSSVRVSFLSIPSDTINKYAGEVNNFVSERLSPDSKYKIEQFKIKEGKFILKGKLPEKIEYYK</sequence>
<evidence type="ECO:0000313" key="1">
    <source>
        <dbReference type="EMBL" id="KKR06089.1"/>
    </source>
</evidence>
<proteinExistence type="predicted"/>
<name>A0A0G0MPZ2_9BACT</name>
<dbReference type="Proteomes" id="UP000034799">
    <property type="component" value="Unassembled WGS sequence"/>
</dbReference>
<dbReference type="AlphaFoldDB" id="A0A0G0MPZ2"/>
<evidence type="ECO:0000313" key="2">
    <source>
        <dbReference type="Proteomes" id="UP000034799"/>
    </source>
</evidence>
<gene>
    <name evidence="1" type="ORF">UT34_C0001G0129</name>
</gene>
<dbReference type="EMBL" id="LBWK01000001">
    <property type="protein sequence ID" value="KKR06089.1"/>
    <property type="molecule type" value="Genomic_DNA"/>
</dbReference>
<reference evidence="1 2" key="1">
    <citation type="journal article" date="2015" name="Nature">
        <title>rRNA introns, odd ribosomes, and small enigmatic genomes across a large radiation of phyla.</title>
        <authorList>
            <person name="Brown C.T."/>
            <person name="Hug L.A."/>
            <person name="Thomas B.C."/>
            <person name="Sharon I."/>
            <person name="Castelle C.J."/>
            <person name="Singh A."/>
            <person name="Wilkins M.J."/>
            <person name="Williams K.H."/>
            <person name="Banfield J.F."/>
        </authorList>
    </citation>
    <scope>NUCLEOTIDE SEQUENCE [LARGE SCALE GENOMIC DNA]</scope>
</reference>